<proteinExistence type="predicted"/>
<keyword evidence="2" id="KW-1185">Reference proteome</keyword>
<name>A0A397SY21_9GLOM</name>
<accession>A0A397SY21</accession>
<sequence length="169" mass="19717">MNNYDRILKDLRRDNIITSLNITMQNEDDTPKVIEIKTSTLTEKALKNNRQTELHELPAGEQPRLKETSNVLPDEFMNQTLRDCQLVNKSDLKYLPDGTYNPDFKELLTGEQIRLKDKDCQLGNKSDLKDLLDEITNQTSRDCQLVNKLDLQYLPDKLTNWTSRKARSY</sequence>
<dbReference type="AlphaFoldDB" id="A0A397SY21"/>
<dbReference type="EMBL" id="QKYT01000200">
    <property type="protein sequence ID" value="RIA89919.1"/>
    <property type="molecule type" value="Genomic_DNA"/>
</dbReference>
<dbReference type="Proteomes" id="UP000265703">
    <property type="component" value="Unassembled WGS sequence"/>
</dbReference>
<reference evidence="1 2" key="1">
    <citation type="submission" date="2018-06" db="EMBL/GenBank/DDBJ databases">
        <title>Comparative genomics reveals the genomic features of Rhizophagus irregularis, R. cerebriforme, R. diaphanum and Gigaspora rosea, and their symbiotic lifestyle signature.</title>
        <authorList>
            <person name="Morin E."/>
            <person name="San Clemente H."/>
            <person name="Chen E.C.H."/>
            <person name="De La Providencia I."/>
            <person name="Hainaut M."/>
            <person name="Kuo A."/>
            <person name="Kohler A."/>
            <person name="Murat C."/>
            <person name="Tang N."/>
            <person name="Roy S."/>
            <person name="Loubradou J."/>
            <person name="Henrissat B."/>
            <person name="Grigoriev I.V."/>
            <person name="Corradi N."/>
            <person name="Roux C."/>
            <person name="Martin F.M."/>
        </authorList>
    </citation>
    <scope>NUCLEOTIDE SEQUENCE [LARGE SCALE GENOMIC DNA]</scope>
    <source>
        <strain evidence="1 2">DAOM 227022</strain>
    </source>
</reference>
<comment type="caution">
    <text evidence="1">The sequence shown here is derived from an EMBL/GenBank/DDBJ whole genome shotgun (WGS) entry which is preliminary data.</text>
</comment>
<protein>
    <submittedName>
        <fullName evidence="1">Uncharacterized protein</fullName>
    </submittedName>
</protein>
<evidence type="ECO:0000313" key="1">
    <source>
        <dbReference type="EMBL" id="RIA89919.1"/>
    </source>
</evidence>
<organism evidence="1 2">
    <name type="scientific">Glomus cerebriforme</name>
    <dbReference type="NCBI Taxonomy" id="658196"/>
    <lineage>
        <taxon>Eukaryota</taxon>
        <taxon>Fungi</taxon>
        <taxon>Fungi incertae sedis</taxon>
        <taxon>Mucoromycota</taxon>
        <taxon>Glomeromycotina</taxon>
        <taxon>Glomeromycetes</taxon>
        <taxon>Glomerales</taxon>
        <taxon>Glomeraceae</taxon>
        <taxon>Glomus</taxon>
    </lineage>
</organism>
<gene>
    <name evidence="1" type="ORF">C1645_824105</name>
</gene>
<evidence type="ECO:0000313" key="2">
    <source>
        <dbReference type="Proteomes" id="UP000265703"/>
    </source>
</evidence>